<feature type="compositionally biased region" description="Polar residues" evidence="4">
    <location>
        <begin position="190"/>
        <end position="202"/>
    </location>
</feature>
<feature type="region of interest" description="Disordered" evidence="4">
    <location>
        <begin position="170"/>
        <end position="202"/>
    </location>
</feature>
<feature type="region of interest" description="Disordered" evidence="4">
    <location>
        <begin position="1"/>
        <end position="22"/>
    </location>
</feature>
<dbReference type="PANTHER" id="PTHR33402">
    <property type="entry name" value="VQ MOTIF-CONTAINING PROTEIN 11-LIKE"/>
    <property type="match status" value="1"/>
</dbReference>
<dbReference type="OrthoDB" id="784396at2759"/>
<dbReference type="Proteomes" id="UP000827889">
    <property type="component" value="Chromosome 2"/>
</dbReference>
<accession>A0A8B8QTP9</accession>
<keyword evidence="2" id="KW-0597">Phosphoprotein</keyword>
<evidence type="ECO:0000313" key="6">
    <source>
        <dbReference type="Proteomes" id="UP000827889"/>
    </source>
</evidence>
<comment type="subcellular location">
    <subcellularLocation>
        <location evidence="1">Nucleus</location>
    </subcellularLocation>
</comment>
<feature type="compositionally biased region" description="Polar residues" evidence="4">
    <location>
        <begin position="1"/>
        <end position="16"/>
    </location>
</feature>
<dbReference type="KEGG" id="rarg:115754760"/>
<evidence type="ECO:0000313" key="7">
    <source>
        <dbReference type="RefSeq" id="XP_030549773.1"/>
    </source>
</evidence>
<protein>
    <submittedName>
        <fullName evidence="7">VQ motif-containing protein 4-like</fullName>
    </submittedName>
</protein>
<dbReference type="GO" id="GO:0005634">
    <property type="term" value="C:nucleus"/>
    <property type="evidence" value="ECO:0007669"/>
    <property type="project" value="UniProtKB-SubCell"/>
</dbReference>
<dbReference type="GeneID" id="115754760"/>
<reference evidence="7" key="2">
    <citation type="submission" date="2025-08" db="UniProtKB">
        <authorList>
            <consortium name="RefSeq"/>
        </authorList>
    </citation>
    <scope>IDENTIFICATION</scope>
    <source>
        <tissue evidence="7">Leaf</tissue>
    </source>
</reference>
<organism evidence="6 7">
    <name type="scientific">Rhodamnia argentea</name>
    <dbReference type="NCBI Taxonomy" id="178133"/>
    <lineage>
        <taxon>Eukaryota</taxon>
        <taxon>Viridiplantae</taxon>
        <taxon>Streptophyta</taxon>
        <taxon>Embryophyta</taxon>
        <taxon>Tracheophyta</taxon>
        <taxon>Spermatophyta</taxon>
        <taxon>Magnoliopsida</taxon>
        <taxon>eudicotyledons</taxon>
        <taxon>Gunneridae</taxon>
        <taxon>Pentapetalae</taxon>
        <taxon>rosids</taxon>
        <taxon>malvids</taxon>
        <taxon>Myrtales</taxon>
        <taxon>Myrtaceae</taxon>
        <taxon>Myrtoideae</taxon>
        <taxon>Myrteae</taxon>
        <taxon>Australasian group</taxon>
        <taxon>Rhodamnia</taxon>
    </lineage>
</organism>
<dbReference type="Pfam" id="PF05678">
    <property type="entry name" value="VQ"/>
    <property type="match status" value="1"/>
</dbReference>
<evidence type="ECO:0000256" key="2">
    <source>
        <dbReference type="ARBA" id="ARBA00022553"/>
    </source>
</evidence>
<gene>
    <name evidence="7" type="primary">LOC115754760</name>
</gene>
<proteinExistence type="predicted"/>
<sequence>MSCTTSNGVAQSSTRPFTPEPVFLRPTTYVQADATAFKQVVQMLTGSPKTAKQASTAVQDLGLPPSPSASVKPPPSSSPRKQGFKLYERRNNLSNCIIMNTVVAGNSSQITPGFLSSGCAAEMLSPSALDFPNKLVLSPVTPLRGDPFSKSSSPSGILSEEKAVADKGFYLHPSPRKSPRDAEPKLLQLFPTTSGATSFTER</sequence>
<dbReference type="RefSeq" id="XP_030549773.1">
    <property type="nucleotide sequence ID" value="XM_030693913.2"/>
</dbReference>
<keyword evidence="6" id="KW-1185">Reference proteome</keyword>
<dbReference type="InterPro" id="IPR008889">
    <property type="entry name" value="VQ"/>
</dbReference>
<dbReference type="PANTHER" id="PTHR33402:SF16">
    <property type="entry name" value="VQ MOTIF-CONTAINING PROTEIN 13-RELATED"/>
    <property type="match status" value="1"/>
</dbReference>
<feature type="domain" description="VQ" evidence="5">
    <location>
        <begin position="26"/>
        <end position="50"/>
    </location>
</feature>
<reference evidence="6" key="1">
    <citation type="submission" date="2025-05" db="UniProtKB">
        <authorList>
            <consortium name="RefSeq"/>
        </authorList>
    </citation>
    <scope>NUCLEOTIDE SEQUENCE [LARGE SCALE GENOMIC DNA]</scope>
</reference>
<evidence type="ECO:0000256" key="3">
    <source>
        <dbReference type="ARBA" id="ARBA00023242"/>
    </source>
</evidence>
<evidence type="ECO:0000256" key="4">
    <source>
        <dbReference type="SAM" id="MobiDB-lite"/>
    </source>
</evidence>
<feature type="compositionally biased region" description="Pro residues" evidence="4">
    <location>
        <begin position="64"/>
        <end position="77"/>
    </location>
</feature>
<dbReference type="InterPro" id="IPR039611">
    <property type="entry name" value="VQ_4/11/13/19/31/33"/>
</dbReference>
<feature type="region of interest" description="Disordered" evidence="4">
    <location>
        <begin position="51"/>
        <end position="83"/>
    </location>
</feature>
<evidence type="ECO:0000259" key="5">
    <source>
        <dbReference type="Pfam" id="PF05678"/>
    </source>
</evidence>
<evidence type="ECO:0000256" key="1">
    <source>
        <dbReference type="ARBA" id="ARBA00004123"/>
    </source>
</evidence>
<name>A0A8B8QTP9_9MYRT</name>
<dbReference type="AlphaFoldDB" id="A0A8B8QTP9"/>
<keyword evidence="3" id="KW-0539">Nucleus</keyword>